<feature type="transmembrane region" description="Helical" evidence="2">
    <location>
        <begin position="221"/>
        <end position="240"/>
    </location>
</feature>
<keyword evidence="2" id="KW-0472">Membrane</keyword>
<evidence type="ECO:0000256" key="1">
    <source>
        <dbReference type="ARBA" id="ARBA00023125"/>
    </source>
</evidence>
<keyword evidence="2" id="KW-0812">Transmembrane</keyword>
<keyword evidence="5" id="KW-1185">Reference proteome</keyword>
<gene>
    <name evidence="4" type="ORF">EOJ36_10040</name>
</gene>
<evidence type="ECO:0000259" key="3">
    <source>
        <dbReference type="PROSITE" id="PS01124"/>
    </source>
</evidence>
<dbReference type="AlphaFoldDB" id="A0A437PPR0"/>
<accession>A0A437PPR0</accession>
<dbReference type="InterPro" id="IPR018060">
    <property type="entry name" value="HTH_AraC"/>
</dbReference>
<feature type="transmembrane region" description="Helical" evidence="2">
    <location>
        <begin position="67"/>
        <end position="86"/>
    </location>
</feature>
<dbReference type="PANTHER" id="PTHR43280:SF2">
    <property type="entry name" value="HTH-TYPE TRANSCRIPTIONAL REGULATOR EXSA"/>
    <property type="match status" value="1"/>
</dbReference>
<reference evidence="4 5" key="1">
    <citation type="submission" date="2019-01" db="EMBL/GenBank/DDBJ databases">
        <authorList>
            <person name="Chen W.-M."/>
        </authorList>
    </citation>
    <scope>NUCLEOTIDE SEQUENCE [LARGE SCALE GENOMIC DNA]</scope>
    <source>
        <strain evidence="4 5">FSY-15</strain>
    </source>
</reference>
<feature type="transmembrane region" description="Helical" evidence="2">
    <location>
        <begin position="37"/>
        <end position="61"/>
    </location>
</feature>
<keyword evidence="1" id="KW-0238">DNA-binding</keyword>
<name>A0A437PPR0_9BACT</name>
<dbReference type="EMBL" id="SACY01000004">
    <property type="protein sequence ID" value="RVU24250.1"/>
    <property type="molecule type" value="Genomic_DNA"/>
</dbReference>
<sequence>MPFVKFYTYSFFIFFCFLNGLQFGIRGRNVLSIRLLGIYLFFVGLLLISFVFLDPSLIAIYPHLFRTASPLIYIIPPLGYLFNFYILRPNQKFNAYFLLLFLPFLFQVAENTTFYVSSAGEKLKEIELYRSNNYLFYHSDKYVWINPVIHTYIKIAMLLIFSVLIGFDFFRFLKGKILQKELKGSKMVFLLFGIFLIRLISTGLIFNKYLILDDHKLEIDLLAFVLSADMIFTVLYLLFFPNILEDLYFKKYVFTYSSSDPKEVSTAEEKNPYEEAYDLEQQVIFNAVENYLVTKRDFLSVNFTIEKMANDLKIPQRHISHVIKRQTGESVKNYINNKRLAYLIEKYKHDKNLQNLPVDELGSVVGFNSRQTLYSLTQKLYGCSPRELFRGVS</sequence>
<dbReference type="Proteomes" id="UP000282832">
    <property type="component" value="Unassembled WGS sequence"/>
</dbReference>
<proteinExistence type="predicted"/>
<feature type="transmembrane region" description="Helical" evidence="2">
    <location>
        <begin position="93"/>
        <end position="109"/>
    </location>
</feature>
<evidence type="ECO:0000256" key="2">
    <source>
        <dbReference type="SAM" id="Phobius"/>
    </source>
</evidence>
<dbReference type="SMART" id="SM00342">
    <property type="entry name" value="HTH_ARAC"/>
    <property type="match status" value="1"/>
</dbReference>
<organism evidence="4 5">
    <name type="scientific">Sandaracinomonas limnophila</name>
    <dbReference type="NCBI Taxonomy" id="1862386"/>
    <lineage>
        <taxon>Bacteria</taxon>
        <taxon>Pseudomonadati</taxon>
        <taxon>Bacteroidota</taxon>
        <taxon>Cytophagia</taxon>
        <taxon>Cytophagales</taxon>
        <taxon>Flectobacillaceae</taxon>
        <taxon>Sandaracinomonas</taxon>
    </lineage>
</organism>
<dbReference type="OrthoDB" id="5492415at2"/>
<dbReference type="PANTHER" id="PTHR43280">
    <property type="entry name" value="ARAC-FAMILY TRANSCRIPTIONAL REGULATOR"/>
    <property type="match status" value="1"/>
</dbReference>
<evidence type="ECO:0000313" key="4">
    <source>
        <dbReference type="EMBL" id="RVU24250.1"/>
    </source>
</evidence>
<dbReference type="Gene3D" id="1.10.10.60">
    <property type="entry name" value="Homeodomain-like"/>
    <property type="match status" value="1"/>
</dbReference>
<dbReference type="GO" id="GO:0003700">
    <property type="term" value="F:DNA-binding transcription factor activity"/>
    <property type="evidence" value="ECO:0007669"/>
    <property type="project" value="InterPro"/>
</dbReference>
<feature type="transmembrane region" description="Helical" evidence="2">
    <location>
        <begin position="6"/>
        <end position="25"/>
    </location>
</feature>
<feature type="domain" description="HTH araC/xylS-type" evidence="3">
    <location>
        <begin position="282"/>
        <end position="391"/>
    </location>
</feature>
<dbReference type="Pfam" id="PF12833">
    <property type="entry name" value="HTH_18"/>
    <property type="match status" value="1"/>
</dbReference>
<evidence type="ECO:0000313" key="5">
    <source>
        <dbReference type="Proteomes" id="UP000282832"/>
    </source>
</evidence>
<protein>
    <submittedName>
        <fullName evidence="4">Helix-turn-helix domain-containing protein</fullName>
    </submittedName>
</protein>
<dbReference type="PROSITE" id="PS01124">
    <property type="entry name" value="HTH_ARAC_FAMILY_2"/>
    <property type="match status" value="1"/>
</dbReference>
<dbReference type="GO" id="GO:0043565">
    <property type="term" value="F:sequence-specific DNA binding"/>
    <property type="evidence" value="ECO:0007669"/>
    <property type="project" value="InterPro"/>
</dbReference>
<feature type="transmembrane region" description="Helical" evidence="2">
    <location>
        <begin position="144"/>
        <end position="167"/>
    </location>
</feature>
<comment type="caution">
    <text evidence="4">The sequence shown here is derived from an EMBL/GenBank/DDBJ whole genome shotgun (WGS) entry which is preliminary data.</text>
</comment>
<feature type="transmembrane region" description="Helical" evidence="2">
    <location>
        <begin position="188"/>
        <end position="209"/>
    </location>
</feature>
<keyword evidence="2" id="KW-1133">Transmembrane helix</keyword>